<dbReference type="CDD" id="cd03253">
    <property type="entry name" value="ABCC_ATM1_transporter"/>
    <property type="match status" value="1"/>
</dbReference>
<dbReference type="GO" id="GO:0016887">
    <property type="term" value="F:ATP hydrolysis activity"/>
    <property type="evidence" value="ECO:0007669"/>
    <property type="project" value="InterPro"/>
</dbReference>
<dbReference type="PROSITE" id="PS00211">
    <property type="entry name" value="ABC_TRANSPORTER_1"/>
    <property type="match status" value="1"/>
</dbReference>
<dbReference type="GO" id="GO:0005524">
    <property type="term" value="F:ATP binding"/>
    <property type="evidence" value="ECO:0007669"/>
    <property type="project" value="UniProtKB-KW"/>
</dbReference>
<name>K4KPB4_SIMAS</name>
<dbReference type="InterPro" id="IPR036640">
    <property type="entry name" value="ABC1_TM_sf"/>
</dbReference>
<feature type="transmembrane region" description="Helical" evidence="8">
    <location>
        <begin position="175"/>
        <end position="193"/>
    </location>
</feature>
<dbReference type="GO" id="GO:0140359">
    <property type="term" value="F:ABC-type transporter activity"/>
    <property type="evidence" value="ECO:0007669"/>
    <property type="project" value="InterPro"/>
</dbReference>
<dbReference type="InterPro" id="IPR011527">
    <property type="entry name" value="ABC1_TM_dom"/>
</dbReference>
<evidence type="ECO:0000256" key="1">
    <source>
        <dbReference type="ARBA" id="ARBA00004651"/>
    </source>
</evidence>
<dbReference type="AlphaFoldDB" id="K4KPB4"/>
<dbReference type="RefSeq" id="WP_015048111.1">
    <property type="nucleotide sequence ID" value="NC_018868.3"/>
</dbReference>
<evidence type="ECO:0000256" key="5">
    <source>
        <dbReference type="ARBA" id="ARBA00022840"/>
    </source>
</evidence>
<evidence type="ECO:0000256" key="4">
    <source>
        <dbReference type="ARBA" id="ARBA00022741"/>
    </source>
</evidence>
<reference evidence="11 12" key="1">
    <citation type="journal article" date="2013" name="Genome Announc.">
        <title>Complete genome sequence of Simiduia agarivorans SA1(T), a marine bacterium able to degrade a variety of polysaccharides.</title>
        <authorList>
            <person name="Lin S.Y."/>
            <person name="Shieh W.Y."/>
            <person name="Chen J.S."/>
            <person name="Tang S.L."/>
        </authorList>
    </citation>
    <scope>NUCLEOTIDE SEQUENCE [LARGE SCALE GENOMIC DNA]</scope>
    <source>
        <strain evidence="12">DSM 21679 / JCM 13881 / BCRC 17597 / SA1</strain>
    </source>
</reference>
<dbReference type="Pfam" id="PF00664">
    <property type="entry name" value="ABC_membrane"/>
    <property type="match status" value="1"/>
</dbReference>
<evidence type="ECO:0000259" key="9">
    <source>
        <dbReference type="PROSITE" id="PS50893"/>
    </source>
</evidence>
<dbReference type="FunFam" id="3.40.50.300:FF:000186">
    <property type="entry name" value="ATP-binding cassette sub-family B member 7, mitochondrial"/>
    <property type="match status" value="1"/>
</dbReference>
<evidence type="ECO:0000313" key="11">
    <source>
        <dbReference type="EMBL" id="AFU99958.1"/>
    </source>
</evidence>
<evidence type="ECO:0000256" key="2">
    <source>
        <dbReference type="ARBA" id="ARBA00022448"/>
    </source>
</evidence>
<evidence type="ECO:0000256" key="8">
    <source>
        <dbReference type="SAM" id="Phobius"/>
    </source>
</evidence>
<dbReference type="InterPro" id="IPR017871">
    <property type="entry name" value="ABC_transporter-like_CS"/>
</dbReference>
<dbReference type="GO" id="GO:0034040">
    <property type="term" value="F:ATPase-coupled lipid transmembrane transporter activity"/>
    <property type="evidence" value="ECO:0007669"/>
    <property type="project" value="TreeGrafter"/>
</dbReference>
<comment type="subcellular location">
    <subcellularLocation>
        <location evidence="1">Cell membrane</location>
        <topology evidence="1">Multi-pass membrane protein</topology>
    </subcellularLocation>
</comment>
<dbReference type="STRING" id="1117647.M5M_14110"/>
<evidence type="ECO:0000256" key="6">
    <source>
        <dbReference type="ARBA" id="ARBA00022989"/>
    </source>
</evidence>
<organism evidence="11 12">
    <name type="scientific">Simiduia agarivorans (strain DSM 21679 / JCM 13881 / BCRC 17597 / SA1)</name>
    <dbReference type="NCBI Taxonomy" id="1117647"/>
    <lineage>
        <taxon>Bacteria</taxon>
        <taxon>Pseudomonadati</taxon>
        <taxon>Pseudomonadota</taxon>
        <taxon>Gammaproteobacteria</taxon>
        <taxon>Cellvibrionales</taxon>
        <taxon>Cellvibrionaceae</taxon>
        <taxon>Simiduia</taxon>
    </lineage>
</organism>
<dbReference type="Gene3D" id="1.20.1560.10">
    <property type="entry name" value="ABC transporter type 1, transmembrane domain"/>
    <property type="match status" value="1"/>
</dbReference>
<keyword evidence="2" id="KW-0813">Transport</keyword>
<dbReference type="PROSITE" id="PS50893">
    <property type="entry name" value="ABC_TRANSPORTER_2"/>
    <property type="match status" value="1"/>
</dbReference>
<evidence type="ECO:0000313" key="12">
    <source>
        <dbReference type="Proteomes" id="UP000000466"/>
    </source>
</evidence>
<dbReference type="PANTHER" id="PTHR24221">
    <property type="entry name" value="ATP-BINDING CASSETTE SUB-FAMILY B"/>
    <property type="match status" value="1"/>
</dbReference>
<evidence type="ECO:0000256" key="3">
    <source>
        <dbReference type="ARBA" id="ARBA00022692"/>
    </source>
</evidence>
<dbReference type="PROSITE" id="PS50929">
    <property type="entry name" value="ABC_TM1F"/>
    <property type="match status" value="1"/>
</dbReference>
<feature type="domain" description="ABC transporter" evidence="9">
    <location>
        <begin position="352"/>
        <end position="586"/>
    </location>
</feature>
<dbReference type="InterPro" id="IPR003439">
    <property type="entry name" value="ABC_transporter-like_ATP-bd"/>
</dbReference>
<dbReference type="SUPFAM" id="SSF52540">
    <property type="entry name" value="P-loop containing nucleoside triphosphate hydrolases"/>
    <property type="match status" value="1"/>
</dbReference>
<accession>K4KPB4</accession>
<feature type="transmembrane region" description="Helical" evidence="8">
    <location>
        <begin position="32"/>
        <end position="53"/>
    </location>
</feature>
<keyword evidence="4" id="KW-0547">Nucleotide-binding</keyword>
<dbReference type="Gene3D" id="3.40.50.300">
    <property type="entry name" value="P-loop containing nucleotide triphosphate hydrolases"/>
    <property type="match status" value="1"/>
</dbReference>
<keyword evidence="12" id="KW-1185">Reference proteome</keyword>
<feature type="transmembrane region" description="Helical" evidence="8">
    <location>
        <begin position="65"/>
        <end position="88"/>
    </location>
</feature>
<dbReference type="eggNOG" id="COG5265">
    <property type="taxonomic scope" value="Bacteria"/>
</dbReference>
<proteinExistence type="predicted"/>
<dbReference type="Proteomes" id="UP000000466">
    <property type="component" value="Chromosome"/>
</dbReference>
<dbReference type="HOGENOM" id="CLU_000604_84_1_6"/>
<sequence>MRRNRFDHTGEGLSWQTFRTLVPFLFEYRTRVALALACLVLAKVASVGLPFVLKYLVDGLDAEAGTLVALPLGLLLAYGGVRLSTVLFGELRDTLFGRVTERAMRRVGLKVFEHLHNLDLAFHLDRRTGGLARDIERGNSGISFLLRFMVFNIVPTLLEVGMVVGVLLINYAPGFALITLASVVLYVAFSIWATEWRTGFVRQANEAESASSARSVDSLLNFETVKYFGNEAFEAERYDRELAAWEQARRKNRLSLFALNGGQALIVASAMTAMMVLAAIKVQAGDMTIGDFVLINAFMMQIFLPLNFLGFVYREMKGAFAGIERMFALLRRAPAVQDKADALALTVPEGRVSFEQVSFGYSPERSLIDNLSFEVEPRQKLAIVGPSGAGKSTLFKLLFRFYDIQSGCIRIDGQDISQVSQHSLRQAIGVVPQDTVLFNTSIVENVRYGRVDATDEDVREALRLAHLDEFVARLPEGWDTQVGERGLKLSGGEKQRIAIARALLKRPPIMVFDEATSSLDSQAERAIMTAINEVARHQTTLVIAHRLSTVVDADQILVLREGQVAERGTHPQLLAAGGVYAGLWRAQQQE</sequence>
<dbReference type="CDD" id="cd18582">
    <property type="entry name" value="ABC_6TM_ATM1_ABCB7"/>
    <property type="match status" value="1"/>
</dbReference>
<dbReference type="PANTHER" id="PTHR24221:SF632">
    <property type="entry name" value="ATP-DEPENDENT LIPID A-CORE FLIPPASE"/>
    <property type="match status" value="1"/>
</dbReference>
<feature type="domain" description="ABC transmembrane type-1" evidence="10">
    <location>
        <begin position="33"/>
        <end position="318"/>
    </location>
</feature>
<dbReference type="OrthoDB" id="9806127at2"/>
<dbReference type="Pfam" id="PF00005">
    <property type="entry name" value="ABC_tran"/>
    <property type="match status" value="1"/>
</dbReference>
<feature type="transmembrane region" description="Helical" evidence="8">
    <location>
        <begin position="292"/>
        <end position="313"/>
    </location>
</feature>
<gene>
    <name evidence="11" type="ordered locus">M5M_14110</name>
</gene>
<dbReference type="SMART" id="SM00382">
    <property type="entry name" value="AAA"/>
    <property type="match status" value="1"/>
</dbReference>
<feature type="transmembrane region" description="Helical" evidence="8">
    <location>
        <begin position="257"/>
        <end position="280"/>
    </location>
</feature>
<dbReference type="InterPro" id="IPR039421">
    <property type="entry name" value="Type_1_exporter"/>
</dbReference>
<protein>
    <submittedName>
        <fullName evidence="11">ABC transporter</fullName>
    </submittedName>
</protein>
<keyword evidence="3 8" id="KW-0812">Transmembrane</keyword>
<dbReference type="SUPFAM" id="SSF90123">
    <property type="entry name" value="ABC transporter transmembrane region"/>
    <property type="match status" value="1"/>
</dbReference>
<dbReference type="InterPro" id="IPR003593">
    <property type="entry name" value="AAA+_ATPase"/>
</dbReference>
<keyword evidence="5" id="KW-0067">ATP-binding</keyword>
<keyword evidence="7 8" id="KW-0472">Membrane</keyword>
<evidence type="ECO:0000259" key="10">
    <source>
        <dbReference type="PROSITE" id="PS50929"/>
    </source>
</evidence>
<dbReference type="KEGG" id="saga:M5M_14110"/>
<evidence type="ECO:0000256" key="7">
    <source>
        <dbReference type="ARBA" id="ARBA00023136"/>
    </source>
</evidence>
<keyword evidence="6 8" id="KW-1133">Transmembrane helix</keyword>
<feature type="transmembrane region" description="Helical" evidence="8">
    <location>
        <begin position="144"/>
        <end position="169"/>
    </location>
</feature>
<dbReference type="InterPro" id="IPR027417">
    <property type="entry name" value="P-loop_NTPase"/>
</dbReference>
<dbReference type="GO" id="GO:0005886">
    <property type="term" value="C:plasma membrane"/>
    <property type="evidence" value="ECO:0007669"/>
    <property type="project" value="UniProtKB-SubCell"/>
</dbReference>
<dbReference type="EMBL" id="CP003746">
    <property type="protein sequence ID" value="AFU99958.1"/>
    <property type="molecule type" value="Genomic_DNA"/>
</dbReference>